<feature type="chain" id="PRO_5007119760" description="Protein kinase domain-containing protein" evidence="1">
    <location>
        <begin position="17"/>
        <end position="155"/>
    </location>
</feature>
<organism evidence="3 4">
    <name type="scientific">Cynara cardunculus var. scolymus</name>
    <name type="common">Globe artichoke</name>
    <name type="synonym">Cynara scolymus</name>
    <dbReference type="NCBI Taxonomy" id="59895"/>
    <lineage>
        <taxon>Eukaryota</taxon>
        <taxon>Viridiplantae</taxon>
        <taxon>Streptophyta</taxon>
        <taxon>Embryophyta</taxon>
        <taxon>Tracheophyta</taxon>
        <taxon>Spermatophyta</taxon>
        <taxon>Magnoliopsida</taxon>
        <taxon>eudicotyledons</taxon>
        <taxon>Gunneridae</taxon>
        <taxon>Pentapetalae</taxon>
        <taxon>asterids</taxon>
        <taxon>campanulids</taxon>
        <taxon>Asterales</taxon>
        <taxon>Asteraceae</taxon>
        <taxon>Carduoideae</taxon>
        <taxon>Cardueae</taxon>
        <taxon>Carduinae</taxon>
        <taxon>Cynara</taxon>
    </lineage>
</organism>
<proteinExistence type="predicted"/>
<dbReference type="Gene3D" id="1.10.510.10">
    <property type="entry name" value="Transferase(Phosphotransferase) domain 1"/>
    <property type="match status" value="1"/>
</dbReference>
<evidence type="ECO:0000313" key="4">
    <source>
        <dbReference type="Proteomes" id="UP000243975"/>
    </source>
</evidence>
<dbReference type="PANTHER" id="PTHR48055">
    <property type="entry name" value="LEUCINE-RICH REPEAT RECEPTOR PROTEIN KINASE EMS1"/>
    <property type="match status" value="1"/>
</dbReference>
<dbReference type="GO" id="GO:0016020">
    <property type="term" value="C:membrane"/>
    <property type="evidence" value="ECO:0007669"/>
    <property type="project" value="TreeGrafter"/>
</dbReference>
<dbReference type="GO" id="GO:0005524">
    <property type="term" value="F:ATP binding"/>
    <property type="evidence" value="ECO:0007669"/>
    <property type="project" value="InterPro"/>
</dbReference>
<evidence type="ECO:0000313" key="3">
    <source>
        <dbReference type="EMBL" id="KVI09848.1"/>
    </source>
</evidence>
<dbReference type="InterPro" id="IPR000719">
    <property type="entry name" value="Prot_kinase_dom"/>
</dbReference>
<dbReference type="EMBL" id="LEKV01001039">
    <property type="protein sequence ID" value="KVI09848.1"/>
    <property type="molecule type" value="Genomic_DNA"/>
</dbReference>
<evidence type="ECO:0000259" key="2">
    <source>
        <dbReference type="PROSITE" id="PS50011"/>
    </source>
</evidence>
<feature type="domain" description="Protein kinase" evidence="2">
    <location>
        <begin position="1"/>
        <end position="155"/>
    </location>
</feature>
<dbReference type="STRING" id="59895.A0A103YIT2"/>
<dbReference type="InterPro" id="IPR011009">
    <property type="entry name" value="Kinase-like_dom_sf"/>
</dbReference>
<dbReference type="SUPFAM" id="SSF56112">
    <property type="entry name" value="Protein kinase-like (PK-like)"/>
    <property type="match status" value="1"/>
</dbReference>
<accession>A0A103YIT2</accession>
<name>A0A103YIT2_CYNCS</name>
<keyword evidence="4" id="KW-1185">Reference proteome</keyword>
<sequence>MWLMLLIIYTIVVAYALDYLHYRCGVRRDLKPSNILLDANMVAHVGDFGLAKIFSLELSDANKSSSEYGLGNEVSPSGDIYSYGILLLEMLTGKKPVDSMFREGLSLHSHATSALAGDFVLQIADPMLLRDDVKEGSLISLLEIGVRCSSEYPQD</sequence>
<dbReference type="AlphaFoldDB" id="A0A103YIT2"/>
<dbReference type="PANTHER" id="PTHR48055:SF55">
    <property type="entry name" value="PROTEIN KINASE DOMAIN-CONTAINING PROTEIN"/>
    <property type="match status" value="1"/>
</dbReference>
<dbReference type="PROSITE" id="PS50011">
    <property type="entry name" value="PROTEIN_KINASE_DOM"/>
    <property type="match status" value="1"/>
</dbReference>
<dbReference type="Proteomes" id="UP000243975">
    <property type="component" value="Unassembled WGS sequence"/>
</dbReference>
<dbReference type="Pfam" id="PF00069">
    <property type="entry name" value="Pkinase"/>
    <property type="match status" value="1"/>
</dbReference>
<dbReference type="GO" id="GO:0004672">
    <property type="term" value="F:protein kinase activity"/>
    <property type="evidence" value="ECO:0007669"/>
    <property type="project" value="InterPro"/>
</dbReference>
<comment type="caution">
    <text evidence="3">The sequence shown here is derived from an EMBL/GenBank/DDBJ whole genome shotgun (WGS) entry which is preliminary data.</text>
</comment>
<keyword evidence="1" id="KW-0732">Signal</keyword>
<protein>
    <recommendedName>
        <fullName evidence="2">Protein kinase domain-containing protein</fullName>
    </recommendedName>
</protein>
<dbReference type="Gramene" id="KVI09848">
    <property type="protein sequence ID" value="KVI09848"/>
    <property type="gene ID" value="Ccrd_011767"/>
</dbReference>
<gene>
    <name evidence="3" type="ORF">Ccrd_011767</name>
</gene>
<dbReference type="OMA" id="PWEMITG"/>
<feature type="signal peptide" evidence="1">
    <location>
        <begin position="1"/>
        <end position="16"/>
    </location>
</feature>
<dbReference type="InterPro" id="IPR051564">
    <property type="entry name" value="LRR_receptor-like_kinase"/>
</dbReference>
<evidence type="ECO:0000256" key="1">
    <source>
        <dbReference type="SAM" id="SignalP"/>
    </source>
</evidence>
<reference evidence="3 4" key="1">
    <citation type="journal article" date="2016" name="Sci. Rep.">
        <title>The genome sequence of the outbreeding globe artichoke constructed de novo incorporating a phase-aware low-pass sequencing strategy of F1 progeny.</title>
        <authorList>
            <person name="Scaglione D."/>
            <person name="Reyes-Chin-Wo S."/>
            <person name="Acquadro A."/>
            <person name="Froenicke L."/>
            <person name="Portis E."/>
            <person name="Beitel C."/>
            <person name="Tirone M."/>
            <person name="Mauro R."/>
            <person name="Lo Monaco A."/>
            <person name="Mauromicale G."/>
            <person name="Faccioli P."/>
            <person name="Cattivelli L."/>
            <person name="Rieseberg L."/>
            <person name="Michelmore R."/>
            <person name="Lanteri S."/>
        </authorList>
    </citation>
    <scope>NUCLEOTIDE SEQUENCE [LARGE SCALE GENOMIC DNA]</scope>
    <source>
        <strain evidence="3">2C</strain>
    </source>
</reference>